<dbReference type="RefSeq" id="WP_245804853.1">
    <property type="nucleotide sequence ID" value="NZ_FPJG01000001.1"/>
</dbReference>
<proteinExistence type="predicted"/>
<keyword evidence="2" id="KW-1185">Reference proteome</keyword>
<accession>A0A1K1LLD4</accession>
<sequence>MSSPHFSTECAKHHHVVRDYRGPAPKITVLCGSTRFSDAFRTANLRLTLEGHIVLSIGCDTKSDADLASAQLFGPEIANAKMRLDRLHMRKIDLADEVLVLNVGGYIGESTRNEITYATRLGKPIRYLETTSEALPEAD</sequence>
<name>A0A1K1LLD4_9PSEU</name>
<reference evidence="2" key="1">
    <citation type="submission" date="2016-11" db="EMBL/GenBank/DDBJ databases">
        <authorList>
            <person name="Varghese N."/>
            <person name="Submissions S."/>
        </authorList>
    </citation>
    <scope>NUCLEOTIDE SEQUENCE [LARGE SCALE GENOMIC DNA]</scope>
    <source>
        <strain evidence="2">DSM 44671</strain>
    </source>
</reference>
<organism evidence="1 2">
    <name type="scientific">Amycolatopsis australiensis</name>
    <dbReference type="NCBI Taxonomy" id="546364"/>
    <lineage>
        <taxon>Bacteria</taxon>
        <taxon>Bacillati</taxon>
        <taxon>Actinomycetota</taxon>
        <taxon>Actinomycetes</taxon>
        <taxon>Pseudonocardiales</taxon>
        <taxon>Pseudonocardiaceae</taxon>
        <taxon>Amycolatopsis</taxon>
    </lineage>
</organism>
<gene>
    <name evidence="1" type="ORF">SAMN04489730_0049</name>
</gene>
<protein>
    <submittedName>
        <fullName evidence="1">Uncharacterized protein</fullName>
    </submittedName>
</protein>
<dbReference type="EMBL" id="FPJG01000001">
    <property type="protein sequence ID" value="SFW11700.1"/>
    <property type="molecule type" value="Genomic_DNA"/>
</dbReference>
<evidence type="ECO:0000313" key="1">
    <source>
        <dbReference type="EMBL" id="SFW11700.1"/>
    </source>
</evidence>
<evidence type="ECO:0000313" key="2">
    <source>
        <dbReference type="Proteomes" id="UP000182740"/>
    </source>
</evidence>
<dbReference type="Proteomes" id="UP000182740">
    <property type="component" value="Unassembled WGS sequence"/>
</dbReference>
<dbReference type="AlphaFoldDB" id="A0A1K1LLD4"/>
<dbReference type="STRING" id="546364.SAMN04489730_0049"/>